<keyword evidence="1" id="KW-0812">Transmembrane</keyword>
<sequence length="55" mass="6825">MVFFYLERNKNKKTKYKKKNKTPITTKKSKFYFYTINIFSVITKLLFYTQKLLMN</sequence>
<accession>A0ABY7BTD1</accession>
<dbReference type="EMBL" id="CP114006">
    <property type="protein sequence ID" value="WAN63116.1"/>
    <property type="molecule type" value="Genomic_DNA"/>
</dbReference>
<keyword evidence="1" id="KW-0472">Membrane</keyword>
<evidence type="ECO:0000256" key="1">
    <source>
        <dbReference type="SAM" id="Phobius"/>
    </source>
</evidence>
<reference evidence="2 3" key="1">
    <citation type="journal article" date="2023" name="Microbiol. Resour. Announc.">
        <title>Complete Genome of 'Candidatus Phytoplasma rubi' RS, a Phytopathogenic Bacterium Associated with Rubus Stunt Disease.</title>
        <authorList>
            <person name="Duckeck D."/>
            <person name="Zubert C."/>
            <person name="Bohm J.W."/>
            <person name="Carminati G."/>
            <person name="Schneider B."/>
            <person name="Kube M."/>
        </authorList>
    </citation>
    <scope>NUCLEOTIDE SEQUENCE [LARGE SCALE GENOMIC DNA]</scope>
    <source>
        <strain evidence="2 3">RS</strain>
    </source>
</reference>
<proteinExistence type="predicted"/>
<name>A0ABY7BTD1_9MOLU</name>
<dbReference type="Proteomes" id="UP001164727">
    <property type="component" value="Chromosome"/>
</dbReference>
<gene>
    <name evidence="2" type="ORF">RS022_01180</name>
</gene>
<evidence type="ECO:0000313" key="3">
    <source>
        <dbReference type="Proteomes" id="UP001164727"/>
    </source>
</evidence>
<feature type="transmembrane region" description="Helical" evidence="1">
    <location>
        <begin position="31"/>
        <end position="49"/>
    </location>
</feature>
<evidence type="ECO:0000313" key="2">
    <source>
        <dbReference type="EMBL" id="WAN63116.1"/>
    </source>
</evidence>
<keyword evidence="3" id="KW-1185">Reference proteome</keyword>
<keyword evidence="1" id="KW-1133">Transmembrane helix</keyword>
<protein>
    <submittedName>
        <fullName evidence="2">Uncharacterized protein</fullName>
    </submittedName>
</protein>
<organism evidence="2 3">
    <name type="scientific">Candidatus Phytoplasma rubi</name>
    <dbReference type="NCBI Taxonomy" id="399025"/>
    <lineage>
        <taxon>Bacteria</taxon>
        <taxon>Bacillati</taxon>
        <taxon>Mycoplasmatota</taxon>
        <taxon>Mollicutes</taxon>
        <taxon>Acholeplasmatales</taxon>
        <taxon>Acholeplasmataceae</taxon>
        <taxon>Candidatus Phytoplasma</taxon>
        <taxon>16SrV (Elm yellows group)</taxon>
    </lineage>
</organism>